<dbReference type="AlphaFoldDB" id="A0A8J7Y1L4"/>
<dbReference type="InterPro" id="IPR008978">
    <property type="entry name" value="HSP20-like_chaperone"/>
</dbReference>
<keyword evidence="6" id="KW-1185">Reference proteome</keyword>
<evidence type="ECO:0000313" key="6">
    <source>
        <dbReference type="Proteomes" id="UP000766550"/>
    </source>
</evidence>
<dbReference type="Gene3D" id="2.60.40.790">
    <property type="match status" value="1"/>
</dbReference>
<accession>A0A8J7Y1L4</accession>
<dbReference type="Proteomes" id="UP000766550">
    <property type="component" value="Unassembled WGS sequence"/>
</dbReference>
<dbReference type="EMBL" id="JAHQXF010000001">
    <property type="protein sequence ID" value="MBV0923055.1"/>
    <property type="molecule type" value="Genomic_DNA"/>
</dbReference>
<feature type="domain" description="SHSP" evidence="4">
    <location>
        <begin position="17"/>
        <end position="123"/>
    </location>
</feature>
<organism evidence="5 6">
    <name type="scientific">Haloarcula limicola</name>
    <dbReference type="NCBI Taxonomy" id="1429915"/>
    <lineage>
        <taxon>Archaea</taxon>
        <taxon>Methanobacteriati</taxon>
        <taxon>Methanobacteriota</taxon>
        <taxon>Stenosarchaea group</taxon>
        <taxon>Halobacteria</taxon>
        <taxon>Halobacteriales</taxon>
        <taxon>Haloarculaceae</taxon>
        <taxon>Haloarcula</taxon>
    </lineage>
</organism>
<gene>
    <name evidence="5" type="ORF">KTS45_02480</name>
</gene>
<dbReference type="InterPro" id="IPR002068">
    <property type="entry name" value="A-crystallin/Hsp20_dom"/>
</dbReference>
<proteinExistence type="inferred from homology"/>
<evidence type="ECO:0000256" key="3">
    <source>
        <dbReference type="SAM" id="MobiDB-lite"/>
    </source>
</evidence>
<evidence type="ECO:0000259" key="4">
    <source>
        <dbReference type="PROSITE" id="PS01031"/>
    </source>
</evidence>
<evidence type="ECO:0000313" key="5">
    <source>
        <dbReference type="EMBL" id="MBV0923055.1"/>
    </source>
</evidence>
<dbReference type="RefSeq" id="WP_162316215.1">
    <property type="nucleotide sequence ID" value="NZ_JAHQXF010000001.1"/>
</dbReference>
<dbReference type="SUPFAM" id="SSF49764">
    <property type="entry name" value="HSP20-like chaperones"/>
    <property type="match status" value="1"/>
</dbReference>
<name>A0A8J7Y1L4_9EURY</name>
<evidence type="ECO:0000256" key="1">
    <source>
        <dbReference type="PROSITE-ProRule" id="PRU00285"/>
    </source>
</evidence>
<sequence length="123" mass="14128">MSPRRRSNPRRQGQRELPDRRIPFPVDIVDRGDEFVVSAELPGLRKQDLDISVRKHRLQIVADPNGDRASGTYLRRERGPAGRSRVVELPEPVAEKRVSASYDAGVLRVTLPKLRRRKRIDVE</sequence>
<protein>
    <submittedName>
        <fullName evidence="5">Hsp20/alpha crystallin family protein</fullName>
    </submittedName>
</protein>
<feature type="compositionally biased region" description="Basic and acidic residues" evidence="3">
    <location>
        <begin position="13"/>
        <end position="22"/>
    </location>
</feature>
<comment type="caution">
    <text evidence="5">The sequence shown here is derived from an EMBL/GenBank/DDBJ whole genome shotgun (WGS) entry which is preliminary data.</text>
</comment>
<dbReference type="CDD" id="cd06464">
    <property type="entry name" value="ACD_sHsps-like"/>
    <property type="match status" value="1"/>
</dbReference>
<dbReference type="PROSITE" id="PS01031">
    <property type="entry name" value="SHSP"/>
    <property type="match status" value="1"/>
</dbReference>
<dbReference type="OrthoDB" id="198277at2157"/>
<dbReference type="InterPro" id="IPR031107">
    <property type="entry name" value="Small_HSP"/>
</dbReference>
<comment type="similarity">
    <text evidence="1 2">Belongs to the small heat shock protein (HSP20) family.</text>
</comment>
<dbReference type="PANTHER" id="PTHR11527">
    <property type="entry name" value="HEAT-SHOCK PROTEIN 20 FAMILY MEMBER"/>
    <property type="match status" value="1"/>
</dbReference>
<feature type="region of interest" description="Disordered" evidence="3">
    <location>
        <begin position="1"/>
        <end position="22"/>
    </location>
</feature>
<evidence type="ECO:0000256" key="2">
    <source>
        <dbReference type="RuleBase" id="RU003616"/>
    </source>
</evidence>
<reference evidence="5 6" key="1">
    <citation type="submission" date="2021-06" db="EMBL/GenBank/DDBJ databases">
        <title>New haloarchaea isolates fom saline soil.</title>
        <authorList>
            <person name="Duran-Viseras A."/>
            <person name="Sanchez-Porro C.S."/>
            <person name="Ventosa A."/>
        </authorList>
    </citation>
    <scope>NUCLEOTIDE SEQUENCE [LARGE SCALE GENOMIC DNA]</scope>
    <source>
        <strain evidence="5 6">JCM 183640</strain>
    </source>
</reference>
<dbReference type="Pfam" id="PF00011">
    <property type="entry name" value="HSP20"/>
    <property type="match status" value="1"/>
</dbReference>